<evidence type="ECO:0000256" key="3">
    <source>
        <dbReference type="ARBA" id="ARBA00022827"/>
    </source>
</evidence>
<organism evidence="7 8">
    <name type="scientific">Actinomadura graeca</name>
    <dbReference type="NCBI Taxonomy" id="2750812"/>
    <lineage>
        <taxon>Bacteria</taxon>
        <taxon>Bacillati</taxon>
        <taxon>Actinomycetota</taxon>
        <taxon>Actinomycetes</taxon>
        <taxon>Streptosporangiales</taxon>
        <taxon>Thermomonosporaceae</taxon>
        <taxon>Actinomadura</taxon>
    </lineage>
</organism>
<name>A0ABX8QR03_9ACTN</name>
<proteinExistence type="predicted"/>
<dbReference type="Gene3D" id="3.30.390.30">
    <property type="match status" value="1"/>
</dbReference>
<dbReference type="SUPFAM" id="SSF55424">
    <property type="entry name" value="FAD/NAD-linked reductases, dimerisation (C-terminal) domain"/>
    <property type="match status" value="1"/>
</dbReference>
<dbReference type="PRINTS" id="PR00411">
    <property type="entry name" value="PNDRDTASEI"/>
</dbReference>
<dbReference type="PANTHER" id="PTHR43557">
    <property type="entry name" value="APOPTOSIS-INDUCING FACTOR 1"/>
    <property type="match status" value="1"/>
</dbReference>
<comment type="cofactor">
    <cofactor evidence="1">
        <name>FAD</name>
        <dbReference type="ChEBI" id="CHEBI:57692"/>
    </cofactor>
</comment>
<dbReference type="InterPro" id="IPR050446">
    <property type="entry name" value="FAD-oxidoreductase/Apoptosis"/>
</dbReference>
<evidence type="ECO:0000259" key="5">
    <source>
        <dbReference type="Pfam" id="PF07992"/>
    </source>
</evidence>
<evidence type="ECO:0000313" key="7">
    <source>
        <dbReference type="EMBL" id="QXJ21152.1"/>
    </source>
</evidence>
<feature type="domain" description="FAD/NAD(P)-binding" evidence="5">
    <location>
        <begin position="10"/>
        <end position="307"/>
    </location>
</feature>
<dbReference type="PRINTS" id="PR00368">
    <property type="entry name" value="FADPNR"/>
</dbReference>
<dbReference type="InterPro" id="IPR016156">
    <property type="entry name" value="FAD/NAD-linked_Rdtase_dimer_sf"/>
</dbReference>
<dbReference type="Gene3D" id="3.50.50.60">
    <property type="entry name" value="FAD/NAD(P)-binding domain"/>
    <property type="match status" value="2"/>
</dbReference>
<evidence type="ECO:0000256" key="1">
    <source>
        <dbReference type="ARBA" id="ARBA00001974"/>
    </source>
</evidence>
<keyword evidence="4" id="KW-0560">Oxidoreductase</keyword>
<dbReference type="PANTHER" id="PTHR43557:SF2">
    <property type="entry name" value="RIESKE DOMAIN-CONTAINING PROTEIN-RELATED"/>
    <property type="match status" value="1"/>
</dbReference>
<reference evidence="7" key="1">
    <citation type="submission" date="2020-07" db="EMBL/GenBank/DDBJ databases">
        <authorList>
            <person name="Tarantini F.S."/>
            <person name="Hong K.W."/>
            <person name="Chan K.G."/>
        </authorList>
    </citation>
    <scope>NUCLEOTIDE SEQUENCE</scope>
    <source>
        <strain evidence="7">32-07</strain>
    </source>
</reference>
<evidence type="ECO:0000256" key="2">
    <source>
        <dbReference type="ARBA" id="ARBA00022630"/>
    </source>
</evidence>
<dbReference type="InterPro" id="IPR036188">
    <property type="entry name" value="FAD/NAD-bd_sf"/>
</dbReference>
<evidence type="ECO:0000256" key="4">
    <source>
        <dbReference type="ARBA" id="ARBA00023002"/>
    </source>
</evidence>
<dbReference type="Pfam" id="PF14759">
    <property type="entry name" value="Reductase_C"/>
    <property type="match status" value="1"/>
</dbReference>
<keyword evidence="2" id="KW-0285">Flavoprotein</keyword>
<accession>A0ABX8QR03</accession>
<sequence length="414" mass="43744">MANPAGAEERVVVVGAGQAGGWVAASLREHGHRGAVTLIGDEAYPPYERPPLSKEFLLGPMPAEQVAIKAASFYAGAGIDLWLGRKVTRLDRHRRVLSLHGGGEIRYDRLVLTTGARPRRLSVPGGTSERVLYLRGIADAERLRAVLADGRRLIVVGGGLIGMEVAAAAARRGLEVTVLEQAARLMERVLPAMVGDHLADVHAAHGVRLLLGARIHRIETGPRGVHVHLGDGDVVTAGHVVAGIGAVPNDELAAAAGIAVADGVLVDEFGATSDPRVYAAGDVARFHHPPLGHGIRLESWHNAQNQAIAVGRGLAGDRRPYEEVPWSWSDQYDVNVQVAGAVRGWPDPVCRRDPAGRGFTVVALRDGVPVAAATVDRPREMRPARALIARGRPVDRAALADPAVPLAALVRSGS</sequence>
<evidence type="ECO:0000259" key="6">
    <source>
        <dbReference type="Pfam" id="PF14759"/>
    </source>
</evidence>
<feature type="domain" description="Reductase C-terminal" evidence="6">
    <location>
        <begin position="326"/>
        <end position="409"/>
    </location>
</feature>
<dbReference type="InterPro" id="IPR028202">
    <property type="entry name" value="Reductase_C"/>
</dbReference>
<gene>
    <name evidence="7" type="ORF">AGRA3207_001978</name>
</gene>
<keyword evidence="3" id="KW-0274">FAD</keyword>
<dbReference type="Pfam" id="PF07992">
    <property type="entry name" value="Pyr_redox_2"/>
    <property type="match status" value="1"/>
</dbReference>
<evidence type="ECO:0000313" key="8">
    <source>
        <dbReference type="Proteomes" id="UP001049518"/>
    </source>
</evidence>
<keyword evidence="8" id="KW-1185">Reference proteome</keyword>
<dbReference type="SUPFAM" id="SSF51905">
    <property type="entry name" value="FAD/NAD(P)-binding domain"/>
    <property type="match status" value="2"/>
</dbReference>
<dbReference type="EMBL" id="CP059572">
    <property type="protein sequence ID" value="QXJ21152.1"/>
    <property type="molecule type" value="Genomic_DNA"/>
</dbReference>
<protein>
    <submittedName>
        <fullName evidence="7">FAD-dependent oxidoreductase</fullName>
    </submittedName>
</protein>
<dbReference type="InterPro" id="IPR023753">
    <property type="entry name" value="FAD/NAD-binding_dom"/>
</dbReference>
<dbReference type="RefSeq" id="WP_231334286.1">
    <property type="nucleotide sequence ID" value="NZ_CP059572.1"/>
</dbReference>
<dbReference type="Proteomes" id="UP001049518">
    <property type="component" value="Chromosome"/>
</dbReference>